<dbReference type="Proteomes" id="UP000322726">
    <property type="component" value="Chromosome"/>
</dbReference>
<name>A0A5C2H8P6_9BACT</name>
<dbReference type="EMBL" id="CP035928">
    <property type="protein sequence ID" value="QEP35183.1"/>
    <property type="molecule type" value="Genomic_DNA"/>
</dbReference>
<protein>
    <submittedName>
        <fullName evidence="1">Uncharacterized protein</fullName>
    </submittedName>
</protein>
<proteinExistence type="predicted"/>
<accession>A0A5C2H8P6</accession>
<gene>
    <name evidence="1" type="ORF">APAC_2111</name>
</gene>
<sequence>MYSNIKKFNPRLHHNFTYYNHHWLFIANFFIRSLVYLFTFGFFFIVAIIALTIDPKSNPPFTGNGDIDGIIIICIIIAPLLLLEWRIRANRRKLDLPIYKDISEELLQLEVIKKAELKNNASVNFKNNITIKKDINYYFELKEKGAITQEEYEEKKKELLNLK</sequence>
<dbReference type="InterPro" id="IPR018649">
    <property type="entry name" value="SHOCT"/>
</dbReference>
<reference evidence="1" key="1">
    <citation type="submission" date="2019-09" db="EMBL/GenBank/DDBJ databases">
        <title>Complete genome sequencing of four Arcobacter species reveals a diverse suite of mobile elements.</title>
        <authorList>
            <person name="Miller W.G."/>
            <person name="Yee E."/>
            <person name="Bono J.L."/>
        </authorList>
    </citation>
    <scope>NUCLEOTIDE SEQUENCE [LARGE SCALE GENOMIC DNA]</scope>
    <source>
        <strain evidence="1">LMG 26638</strain>
    </source>
</reference>
<keyword evidence="2" id="KW-1185">Reference proteome</keyword>
<evidence type="ECO:0000313" key="2">
    <source>
        <dbReference type="Proteomes" id="UP000322726"/>
    </source>
</evidence>
<reference evidence="1" key="2">
    <citation type="submission" date="2019-09" db="EMBL/GenBank/DDBJ databases">
        <title>Taxonomic note: a critical rebuttal of the proposed division of the genus Arcobacter into six genera, emended descriptions of Arcobacter anaerophilus and the genus Arcobacter, and an assessment of genus-level boundaries for Epsilonproteobacteria using in silico genomic comparator tools.</title>
        <authorList>
            <person name="On S.L.W."/>
            <person name="Miller W.G."/>
            <person name="Biggs P."/>
            <person name="Cornelius A."/>
            <person name="Vandamme P."/>
        </authorList>
    </citation>
    <scope>NUCLEOTIDE SEQUENCE [LARGE SCALE GENOMIC DNA]</scope>
    <source>
        <strain evidence="1">LMG 26638</strain>
    </source>
</reference>
<dbReference type="KEGG" id="apai:APAC_2111"/>
<organism evidence="1 2">
    <name type="scientific">Malaciobacter pacificus</name>
    <dbReference type="NCBI Taxonomy" id="1080223"/>
    <lineage>
        <taxon>Bacteria</taxon>
        <taxon>Pseudomonadati</taxon>
        <taxon>Campylobacterota</taxon>
        <taxon>Epsilonproteobacteria</taxon>
        <taxon>Campylobacterales</taxon>
        <taxon>Arcobacteraceae</taxon>
        <taxon>Malaciobacter</taxon>
    </lineage>
</organism>
<dbReference type="AlphaFoldDB" id="A0A5C2H8P6"/>
<evidence type="ECO:0000313" key="1">
    <source>
        <dbReference type="EMBL" id="QEP35183.1"/>
    </source>
</evidence>
<dbReference type="RefSeq" id="WP_130234082.1">
    <property type="nucleotide sequence ID" value="NZ_BMEF01000051.1"/>
</dbReference>
<dbReference type="Pfam" id="PF09851">
    <property type="entry name" value="SHOCT"/>
    <property type="match status" value="1"/>
</dbReference>